<evidence type="ECO:0000313" key="2">
    <source>
        <dbReference type="Proteomes" id="UP001054252"/>
    </source>
</evidence>
<accession>A0AAV5J5Z9</accession>
<dbReference type="Proteomes" id="UP001054252">
    <property type="component" value="Unassembled WGS sequence"/>
</dbReference>
<name>A0AAV5J5Z9_9ROSI</name>
<gene>
    <name evidence="1" type="ORF">SLEP1_g18261</name>
</gene>
<evidence type="ECO:0000313" key="1">
    <source>
        <dbReference type="EMBL" id="GKV06361.1"/>
    </source>
</evidence>
<proteinExistence type="predicted"/>
<reference evidence="1 2" key="1">
    <citation type="journal article" date="2021" name="Commun. Biol.">
        <title>The genome of Shorea leprosula (Dipterocarpaceae) highlights the ecological relevance of drought in aseasonal tropical rainforests.</title>
        <authorList>
            <person name="Ng K.K.S."/>
            <person name="Kobayashi M.J."/>
            <person name="Fawcett J.A."/>
            <person name="Hatakeyama M."/>
            <person name="Paape T."/>
            <person name="Ng C.H."/>
            <person name="Ang C.C."/>
            <person name="Tnah L.H."/>
            <person name="Lee C.T."/>
            <person name="Nishiyama T."/>
            <person name="Sese J."/>
            <person name="O'Brien M.J."/>
            <person name="Copetti D."/>
            <person name="Mohd Noor M.I."/>
            <person name="Ong R.C."/>
            <person name="Putra M."/>
            <person name="Sireger I.Z."/>
            <person name="Indrioko S."/>
            <person name="Kosugi Y."/>
            <person name="Izuno A."/>
            <person name="Isagi Y."/>
            <person name="Lee S.L."/>
            <person name="Shimizu K.K."/>
        </authorList>
    </citation>
    <scope>NUCLEOTIDE SEQUENCE [LARGE SCALE GENOMIC DNA]</scope>
    <source>
        <strain evidence="1">214</strain>
    </source>
</reference>
<dbReference type="AlphaFoldDB" id="A0AAV5J5Z9"/>
<protein>
    <submittedName>
        <fullName evidence="1">Uncharacterized protein</fullName>
    </submittedName>
</protein>
<dbReference type="EMBL" id="BPVZ01000025">
    <property type="protein sequence ID" value="GKV06361.1"/>
    <property type="molecule type" value="Genomic_DNA"/>
</dbReference>
<sequence length="42" mass="4565">MLGDWRGSGPLYEEKGADFTTIFSRDQGCPSEPPLIHIQGAS</sequence>
<comment type="caution">
    <text evidence="1">The sequence shown here is derived from an EMBL/GenBank/DDBJ whole genome shotgun (WGS) entry which is preliminary data.</text>
</comment>
<organism evidence="1 2">
    <name type="scientific">Rubroshorea leprosula</name>
    <dbReference type="NCBI Taxonomy" id="152421"/>
    <lineage>
        <taxon>Eukaryota</taxon>
        <taxon>Viridiplantae</taxon>
        <taxon>Streptophyta</taxon>
        <taxon>Embryophyta</taxon>
        <taxon>Tracheophyta</taxon>
        <taxon>Spermatophyta</taxon>
        <taxon>Magnoliopsida</taxon>
        <taxon>eudicotyledons</taxon>
        <taxon>Gunneridae</taxon>
        <taxon>Pentapetalae</taxon>
        <taxon>rosids</taxon>
        <taxon>malvids</taxon>
        <taxon>Malvales</taxon>
        <taxon>Dipterocarpaceae</taxon>
        <taxon>Rubroshorea</taxon>
    </lineage>
</organism>
<keyword evidence="2" id="KW-1185">Reference proteome</keyword>